<protein>
    <submittedName>
        <fullName evidence="1">Uncharacterized protein</fullName>
    </submittedName>
</protein>
<dbReference type="AlphaFoldDB" id="A0A0K1QMC5"/>
<dbReference type="eggNOG" id="ENOG5031TSK">
    <property type="taxonomic scope" value="Bacteria"/>
</dbReference>
<name>A0A0K1QMC5_PSEFL</name>
<gene>
    <name evidence="1" type="ORF">B723_11045</name>
</gene>
<dbReference type="Proteomes" id="UP000017175">
    <property type="component" value="Chromosome"/>
</dbReference>
<dbReference type="EMBL" id="CP010945">
    <property type="protein sequence ID" value="AKV06906.1"/>
    <property type="molecule type" value="Genomic_DNA"/>
</dbReference>
<organism evidence="1 2">
    <name type="scientific">Pseudomonas fluorescens NCIMB 11764</name>
    <dbReference type="NCBI Taxonomy" id="1221522"/>
    <lineage>
        <taxon>Bacteria</taxon>
        <taxon>Pseudomonadati</taxon>
        <taxon>Pseudomonadota</taxon>
        <taxon>Gammaproteobacteria</taxon>
        <taxon>Pseudomonadales</taxon>
        <taxon>Pseudomonadaceae</taxon>
        <taxon>Pseudomonas</taxon>
    </lineage>
</organism>
<dbReference type="OrthoDB" id="6996292at2"/>
<sequence>MSKVQGITEMLGIFPCLGIGRRRRRLNSEELKLVERYRELSESDRIAMRYLVDAMRSVSRF</sequence>
<dbReference type="RefSeq" id="WP_017340256.1">
    <property type="nucleotide sequence ID" value="NZ_CP010945.1"/>
</dbReference>
<accession>A0A0K1QMC5</accession>
<evidence type="ECO:0000313" key="2">
    <source>
        <dbReference type="Proteomes" id="UP000017175"/>
    </source>
</evidence>
<proteinExistence type="predicted"/>
<reference evidence="1 2" key="1">
    <citation type="journal article" date="2012" name="J. Bacteriol.">
        <title>Draft genome sequence of the cyanide-utilizing bacterium Pseudomonas fluorescens strain NCIMB 11764.</title>
        <authorList>
            <person name="Vilo C.A."/>
            <person name="Benedik M.J."/>
            <person name="Kunz D.A."/>
            <person name="Dong Q."/>
        </authorList>
    </citation>
    <scope>NUCLEOTIDE SEQUENCE [LARGE SCALE GENOMIC DNA]</scope>
    <source>
        <strain evidence="1 2">NCIMB 11764</strain>
    </source>
</reference>
<evidence type="ECO:0000313" key="1">
    <source>
        <dbReference type="EMBL" id="AKV06906.1"/>
    </source>
</evidence>